<protein>
    <recommendedName>
        <fullName evidence="4">DDE-1 domain-containing protein</fullName>
    </recommendedName>
</protein>
<sequence>MNLDTVELESQLVPGINPDEVLHTPLPQANLTQKASVLNYHNYQLTVNSKHKQSDTIKYFTKFKQFSISRSSLNRWISNEAKIREDALKLSSKSRSLTKVRKSQKPSMVHIAQFFEDNKHIMKCLEMYYIQNLLVQPNDTPLDKEIAGKFNEFKILFGEHDSVVNGTLIDNESWPQTFKNNIKYQVDAIQDNLTEQGIIHKASKILIQEKERLQKIFANYDHNNIYQFNDIIFDIDTLYGLAELNGLENIDPNFNENEFMNGEIRKEATISLGVIGNVTGTDFPSPLIITNLIGNSVGNNSQNINEFYYDPEGLNRREIFREYLHKWDTKLSSENRQVALLLDTHWSHLGLGEYRLQRFHSIKLVFISSRYDQTTSYYHRSQLRLPFSIGFERLLKYQLKMRLFNKFYKDTRVVSSRIEAFNDAIGIINNFKINYDLLIDSIKNDKVLGVFYRLGFDGSRLFEPLYPNNSTNNANRDNPNISPHLEDPTQFQHEYQRQAGMPENDDMEDPRSRNLYGRLTTFVRPLIPEELKSKLQFSDTTRKLIIKSYEQELYQFVKNITRATIKLNPKQEFDSSQLQANLLREFTKGKNERKHNKKYSVHAIVEYVRSTMRYEQHQVQIREIYKHEPNDILKRDIEIDRRLLNEVQPFLYKAVMRGNSNESNTSISENTFQLFNRFYASYVNDTAIINTKQKYTGASRRRRSPSPRLLEADLSNQASKRLKSNKYITESDKSEDERDIQHSEITFSPPPPTEHLIDRNNLVTPTEAETAAAAAAAQAVDDANKFVTTFSSDSEEEYSMIPEQKI</sequence>
<feature type="region of interest" description="Disordered" evidence="1">
    <location>
        <begin position="693"/>
        <end position="755"/>
    </location>
</feature>
<accession>A0ABP0EMU3</accession>
<gene>
    <name evidence="2" type="ORF">CAAN4_H18756</name>
</gene>
<feature type="compositionally biased region" description="Polar residues" evidence="1">
    <location>
        <begin position="467"/>
        <end position="481"/>
    </location>
</feature>
<evidence type="ECO:0000313" key="2">
    <source>
        <dbReference type="EMBL" id="CAK7921827.1"/>
    </source>
</evidence>
<keyword evidence="3" id="KW-1185">Reference proteome</keyword>
<name>A0ABP0EMU3_9ASCO</name>
<evidence type="ECO:0000256" key="1">
    <source>
        <dbReference type="SAM" id="MobiDB-lite"/>
    </source>
</evidence>
<dbReference type="EMBL" id="OZ004260">
    <property type="protein sequence ID" value="CAK7921827.1"/>
    <property type="molecule type" value="Genomic_DNA"/>
</dbReference>
<evidence type="ECO:0008006" key="4">
    <source>
        <dbReference type="Google" id="ProtNLM"/>
    </source>
</evidence>
<feature type="region of interest" description="Disordered" evidence="1">
    <location>
        <begin position="467"/>
        <end position="487"/>
    </location>
</feature>
<reference evidence="2 3" key="1">
    <citation type="submission" date="2024-01" db="EMBL/GenBank/DDBJ databases">
        <authorList>
            <consortium name="Genoscope - CEA"/>
            <person name="William W."/>
        </authorList>
    </citation>
    <scope>NUCLEOTIDE SEQUENCE [LARGE SCALE GENOMIC DNA]</scope>
    <source>
        <strain evidence="2 3">29B2s-10</strain>
    </source>
</reference>
<organism evidence="2 3">
    <name type="scientific">[Candida] anglica</name>
    <dbReference type="NCBI Taxonomy" id="148631"/>
    <lineage>
        <taxon>Eukaryota</taxon>
        <taxon>Fungi</taxon>
        <taxon>Dikarya</taxon>
        <taxon>Ascomycota</taxon>
        <taxon>Saccharomycotina</taxon>
        <taxon>Pichiomycetes</taxon>
        <taxon>Debaryomycetaceae</taxon>
        <taxon>Kurtzmaniella</taxon>
    </lineage>
</organism>
<dbReference type="Proteomes" id="UP001497600">
    <property type="component" value="Chromosome H"/>
</dbReference>
<proteinExistence type="predicted"/>
<evidence type="ECO:0000313" key="3">
    <source>
        <dbReference type="Proteomes" id="UP001497600"/>
    </source>
</evidence>
<feature type="compositionally biased region" description="Basic and acidic residues" evidence="1">
    <location>
        <begin position="729"/>
        <end position="742"/>
    </location>
</feature>